<dbReference type="InterPro" id="IPR043884">
    <property type="entry name" value="DUF5848"/>
</dbReference>
<dbReference type="Proteomes" id="UP000248852">
    <property type="component" value="Segment"/>
</dbReference>
<dbReference type="Pfam" id="PF19166">
    <property type="entry name" value="DUF5848"/>
    <property type="match status" value="1"/>
</dbReference>
<dbReference type="KEGG" id="vg:36844206"/>
<name>A0A2U7U9K4_9VIRU</name>
<protein>
    <submittedName>
        <fullName evidence="3">Uncharacterized protein</fullName>
    </submittedName>
</protein>
<dbReference type="InterPro" id="IPR045416">
    <property type="entry name" value="DUF5897"/>
</dbReference>
<gene>
    <name evidence="3" type="ORF">pqer_cds_643</name>
</gene>
<evidence type="ECO:0000313" key="3">
    <source>
        <dbReference type="EMBL" id="AVK75065.1"/>
    </source>
</evidence>
<dbReference type="Pfam" id="PF19249">
    <property type="entry name" value="DUF5897"/>
    <property type="match status" value="1"/>
</dbReference>
<evidence type="ECO:0000259" key="2">
    <source>
        <dbReference type="Pfam" id="PF19249"/>
    </source>
</evidence>
<feature type="domain" description="DUF5848" evidence="1">
    <location>
        <begin position="37"/>
        <end position="100"/>
    </location>
</feature>
<accession>A0A2U7U9K4</accession>
<dbReference type="GeneID" id="36844206"/>
<feature type="domain" description="DUF5897" evidence="2">
    <location>
        <begin position="266"/>
        <end position="450"/>
    </location>
</feature>
<sequence>MNSTQATDSASWASALTVLKKNLPRLLTAATADDVTLLEALAYGADLALPGGGPKQRMEIIGLYTRFWNALLGVESANPGLLERLFGPPGDHLLTPHSVEAQALRVQLDMGPDDIPLASWEPVEFAKAREAADRAVDYLVEVAGADPSVLVGALPTMPVVGTVPVLAGPLTTGLARDQGLCPRGQEAYHLVVSWLKDFGGAEPEFAALWPSPTSEDMAWLDIEKGSFRTSSVGLTKPLAALARLAGPDPQRGVTAVKDAVVRLLADAARDAAGPRGEAWYGLRPVAFADLPRDIGRTIGYIISPPGQPLLRATSVRTFYEARLDPCDLVAYIMQTMKGGIADRAANLLYPEDTLMKRAASTFAREDPQFAFDRAPESLWPLIAAYRAQNLCNSGTEDWDSLADAARALDLQVSPPVINSETSQAVAGAYPNWRAACGDVRTRIVQRLEQSQIH</sequence>
<proteinExistence type="predicted"/>
<evidence type="ECO:0000259" key="1">
    <source>
        <dbReference type="Pfam" id="PF19166"/>
    </source>
</evidence>
<organism evidence="3">
    <name type="scientific">Pandoravirus quercus</name>
    <dbReference type="NCBI Taxonomy" id="2107709"/>
    <lineage>
        <taxon>Viruses</taxon>
        <taxon>Pandoravirus</taxon>
    </lineage>
</organism>
<dbReference type="RefSeq" id="YP_009483334.1">
    <property type="nucleotide sequence ID" value="NC_037667.1"/>
</dbReference>
<reference evidence="3" key="1">
    <citation type="journal article" date="2018" name="Nat. Commun.">
        <title>Diversity and evolution of the emerging Pandoraviridae family.</title>
        <authorList>
            <person name="Legendre M."/>
            <person name="Fabre E."/>
            <person name="Poirot O."/>
            <person name="Jeudy S."/>
            <person name="Lartigue A."/>
            <person name="Alempic J.M."/>
            <person name="Beucher L."/>
            <person name="Philippe N."/>
            <person name="Bertaux L."/>
            <person name="Christo-Foroux E."/>
            <person name="Labadie K."/>
            <person name="Coute Y."/>
            <person name="Abergel C."/>
            <person name="Claverie J.M."/>
        </authorList>
    </citation>
    <scope>NUCLEOTIDE SEQUENCE [LARGE SCALE GENOMIC DNA]</scope>
    <source>
        <strain evidence="3">Quercus</strain>
    </source>
</reference>
<dbReference type="EMBL" id="MG011689">
    <property type="protein sequence ID" value="AVK75065.1"/>
    <property type="molecule type" value="Genomic_DNA"/>
</dbReference>